<gene>
    <name evidence="3" type="ORF">SDC9_23790</name>
</gene>
<organism evidence="3">
    <name type="scientific">bioreactor metagenome</name>
    <dbReference type="NCBI Taxonomy" id="1076179"/>
    <lineage>
        <taxon>unclassified sequences</taxon>
        <taxon>metagenomes</taxon>
        <taxon>ecological metagenomes</taxon>
    </lineage>
</organism>
<dbReference type="InterPro" id="IPR041682">
    <property type="entry name" value="AAA_14"/>
</dbReference>
<accession>A0A644UGC7</accession>
<proteinExistence type="predicted"/>
<name>A0A644UGC7_9ZZZZ</name>
<dbReference type="AlphaFoldDB" id="A0A644UGC7"/>
<dbReference type="Pfam" id="PF13173">
    <property type="entry name" value="AAA_14"/>
    <property type="match status" value="1"/>
</dbReference>
<sequence>MQRLLYADLVKWKDDPDRKPLIVKGVRQCGKTWLLNTFSQDCFEDAAYFNFEKSADLCTIFEKDLDPQRIIEELGFQRGKKIEPGLTLLIFDEIQACPNAITSLKYFCEELKTLHLVCAGSLLGTALAACKSFPVGKVDILTLRPLSFPEFLLASENSYLYEELKKKPIDGIPKSILPKLESLYREYMITGGMPEVVNTWLTTRDISAVERILDAVLEMYQKDFARHVPKSDYPKVTLIWDSIPGQLAKDNKKFIFSHVKTGAKSRDLEDALQWLADAGLVYKVLKVDVPDYPLSKFADTTYFKLYFCDAGLLRRLSNFPAAALMSPDPQFAFMRGALTENFVLTELIAAKSVTPYFWKSGNKAEVDFVFQDDMLMIPIEAKASRNTQAKSMKEYRKKYKPTYALRASLEQPSIHTDTCGVVLDVPLYLLWNIDTYLVQ</sequence>
<evidence type="ECO:0000259" key="1">
    <source>
        <dbReference type="Pfam" id="PF13173"/>
    </source>
</evidence>
<dbReference type="PANTHER" id="PTHR33295:SF7">
    <property type="entry name" value="ATPASE"/>
    <property type="match status" value="1"/>
</dbReference>
<protein>
    <recommendedName>
        <fullName evidence="4">AAA domain-containing protein</fullName>
    </recommendedName>
</protein>
<feature type="domain" description="DUF4143" evidence="2">
    <location>
        <begin position="221"/>
        <end position="384"/>
    </location>
</feature>
<reference evidence="3" key="1">
    <citation type="submission" date="2019-08" db="EMBL/GenBank/DDBJ databases">
        <authorList>
            <person name="Kucharzyk K."/>
            <person name="Murdoch R.W."/>
            <person name="Higgins S."/>
            <person name="Loffler F."/>
        </authorList>
    </citation>
    <scope>NUCLEOTIDE SEQUENCE</scope>
</reference>
<dbReference type="SUPFAM" id="SSF52540">
    <property type="entry name" value="P-loop containing nucleoside triphosphate hydrolases"/>
    <property type="match status" value="1"/>
</dbReference>
<feature type="domain" description="AAA" evidence="1">
    <location>
        <begin position="18"/>
        <end position="152"/>
    </location>
</feature>
<dbReference type="Pfam" id="PF13635">
    <property type="entry name" value="DUF4143"/>
    <property type="match status" value="1"/>
</dbReference>
<evidence type="ECO:0008006" key="4">
    <source>
        <dbReference type="Google" id="ProtNLM"/>
    </source>
</evidence>
<dbReference type="PANTHER" id="PTHR33295">
    <property type="entry name" value="ATPASE"/>
    <property type="match status" value="1"/>
</dbReference>
<dbReference type="InterPro" id="IPR027417">
    <property type="entry name" value="P-loop_NTPase"/>
</dbReference>
<comment type="caution">
    <text evidence="3">The sequence shown here is derived from an EMBL/GenBank/DDBJ whole genome shotgun (WGS) entry which is preliminary data.</text>
</comment>
<dbReference type="InterPro" id="IPR025420">
    <property type="entry name" value="DUF4143"/>
</dbReference>
<evidence type="ECO:0000313" key="3">
    <source>
        <dbReference type="EMBL" id="MPL77930.1"/>
    </source>
</evidence>
<evidence type="ECO:0000259" key="2">
    <source>
        <dbReference type="Pfam" id="PF13635"/>
    </source>
</evidence>
<dbReference type="EMBL" id="VSSQ01000111">
    <property type="protein sequence ID" value="MPL77930.1"/>
    <property type="molecule type" value="Genomic_DNA"/>
</dbReference>